<keyword evidence="4" id="KW-0479">Metal-binding</keyword>
<evidence type="ECO:0000256" key="2">
    <source>
        <dbReference type="ARBA" id="ARBA00006217"/>
    </source>
</evidence>
<keyword evidence="5" id="KW-0862">Zinc</keyword>
<evidence type="ECO:0000256" key="3">
    <source>
        <dbReference type="ARBA" id="ARBA00012925"/>
    </source>
</evidence>
<dbReference type="Gene3D" id="3.40.1050.10">
    <property type="entry name" value="Carbonic anhydrase"/>
    <property type="match status" value="1"/>
</dbReference>
<dbReference type="SUPFAM" id="SSF53056">
    <property type="entry name" value="beta-carbonic anhydrase, cab"/>
    <property type="match status" value="1"/>
</dbReference>
<evidence type="ECO:0000256" key="1">
    <source>
        <dbReference type="ARBA" id="ARBA00001947"/>
    </source>
</evidence>
<organism evidence="8 9">
    <name type="scientific">Peptostreptococcus equinus</name>
    <dbReference type="NCBI Taxonomy" id="3003601"/>
    <lineage>
        <taxon>Bacteria</taxon>
        <taxon>Bacillati</taxon>
        <taxon>Bacillota</taxon>
        <taxon>Clostridia</taxon>
        <taxon>Peptostreptococcales</taxon>
        <taxon>Peptostreptococcaceae</taxon>
        <taxon>Peptostreptococcus</taxon>
    </lineage>
</organism>
<evidence type="ECO:0000256" key="4">
    <source>
        <dbReference type="ARBA" id="ARBA00022723"/>
    </source>
</evidence>
<comment type="similarity">
    <text evidence="2">Belongs to the beta-class carbonic anhydrase family.</text>
</comment>
<keyword evidence="9" id="KW-1185">Reference proteome</keyword>
<name>A0ABY7JTQ3_9FIRM</name>
<evidence type="ECO:0000256" key="5">
    <source>
        <dbReference type="ARBA" id="ARBA00022833"/>
    </source>
</evidence>
<dbReference type="Proteomes" id="UP001164187">
    <property type="component" value="Chromosome"/>
</dbReference>
<sequence>MNSEGLISRLMIGNSMFLETNKFIGDISLDKRKELKNGQNPYAIILTCSDSRITSEAIFSAGLGDLFVIRVAGNIVGPSEIASIEYAANVLGTKLLMVMGHTHCGAVNSAINGESCGHLAYVLDEIKEGIDDETDDKKASFKNVEHSINKLREKLYLTDRLEIVGGVYDIETGKVDFSI</sequence>
<accession>A0ABY7JTQ3</accession>
<comment type="catalytic activity">
    <reaction evidence="7">
        <text>hydrogencarbonate + H(+) = CO2 + H2O</text>
        <dbReference type="Rhea" id="RHEA:10748"/>
        <dbReference type="ChEBI" id="CHEBI:15377"/>
        <dbReference type="ChEBI" id="CHEBI:15378"/>
        <dbReference type="ChEBI" id="CHEBI:16526"/>
        <dbReference type="ChEBI" id="CHEBI:17544"/>
        <dbReference type="EC" id="4.2.1.1"/>
    </reaction>
</comment>
<dbReference type="SMART" id="SM00947">
    <property type="entry name" value="Pro_CA"/>
    <property type="match status" value="1"/>
</dbReference>
<dbReference type="InterPro" id="IPR036874">
    <property type="entry name" value="Carbonic_anhydrase_sf"/>
</dbReference>
<evidence type="ECO:0000256" key="6">
    <source>
        <dbReference type="ARBA" id="ARBA00023239"/>
    </source>
</evidence>
<protein>
    <recommendedName>
        <fullName evidence="3">carbonic anhydrase</fullName>
        <ecNumber evidence="3">4.2.1.1</ecNumber>
    </recommendedName>
</protein>
<dbReference type="PANTHER" id="PTHR11002:SF76">
    <property type="entry name" value="CARBONIC ANHYDRASE"/>
    <property type="match status" value="1"/>
</dbReference>
<gene>
    <name evidence="8" type="ORF">O0R46_03570</name>
</gene>
<keyword evidence="6" id="KW-0456">Lyase</keyword>
<reference evidence="8" key="1">
    <citation type="submission" date="2022-12" db="EMBL/GenBank/DDBJ databases">
        <title>Peptostreptococcus.</title>
        <authorList>
            <person name="Lee S.H."/>
        </authorList>
    </citation>
    <scope>NUCLEOTIDE SEQUENCE</scope>
    <source>
        <strain evidence="8">CBA3647</strain>
    </source>
</reference>
<comment type="cofactor">
    <cofactor evidence="1">
        <name>Zn(2+)</name>
        <dbReference type="ChEBI" id="CHEBI:29105"/>
    </cofactor>
</comment>
<dbReference type="PANTHER" id="PTHR11002">
    <property type="entry name" value="CARBONIC ANHYDRASE"/>
    <property type="match status" value="1"/>
</dbReference>
<dbReference type="InterPro" id="IPR001765">
    <property type="entry name" value="Carbonic_anhydrase"/>
</dbReference>
<proteinExistence type="inferred from homology"/>
<dbReference type="EMBL" id="CP114052">
    <property type="protein sequence ID" value="WAW15533.1"/>
    <property type="molecule type" value="Genomic_DNA"/>
</dbReference>
<dbReference type="Pfam" id="PF00484">
    <property type="entry name" value="Pro_CA"/>
    <property type="match status" value="1"/>
</dbReference>
<dbReference type="EC" id="4.2.1.1" evidence="3"/>
<evidence type="ECO:0000313" key="8">
    <source>
        <dbReference type="EMBL" id="WAW15533.1"/>
    </source>
</evidence>
<evidence type="ECO:0000256" key="7">
    <source>
        <dbReference type="ARBA" id="ARBA00048348"/>
    </source>
</evidence>
<evidence type="ECO:0000313" key="9">
    <source>
        <dbReference type="Proteomes" id="UP001164187"/>
    </source>
</evidence>
<dbReference type="RefSeq" id="WP_269312206.1">
    <property type="nucleotide sequence ID" value="NZ_CP114052.1"/>
</dbReference>